<accession>A0A9Q1HWX0</accession>
<feature type="compositionally biased region" description="Low complexity" evidence="9">
    <location>
        <begin position="491"/>
        <end position="513"/>
    </location>
</feature>
<dbReference type="Proteomes" id="UP001152803">
    <property type="component" value="Unassembled WGS sequence"/>
</dbReference>
<evidence type="ECO:0000256" key="6">
    <source>
        <dbReference type="ARBA" id="ARBA00023054"/>
    </source>
</evidence>
<evidence type="ECO:0000256" key="7">
    <source>
        <dbReference type="ARBA" id="ARBA00023306"/>
    </source>
</evidence>
<dbReference type="OrthoDB" id="9901374at2759"/>
<dbReference type="AlphaFoldDB" id="A0A9Q1HWX0"/>
<keyword evidence="3" id="KW-0158">Chromosome</keyword>
<feature type="compositionally biased region" description="Pro residues" evidence="9">
    <location>
        <begin position="433"/>
        <end position="442"/>
    </location>
</feature>
<evidence type="ECO:0000313" key="11">
    <source>
        <dbReference type="Proteomes" id="UP001152803"/>
    </source>
</evidence>
<evidence type="ECO:0000256" key="1">
    <source>
        <dbReference type="ARBA" id="ARBA00004584"/>
    </source>
</evidence>
<gene>
    <name evidence="10" type="ORF">COCON_G00125110</name>
</gene>
<feature type="compositionally biased region" description="Polar residues" evidence="9">
    <location>
        <begin position="251"/>
        <end position="268"/>
    </location>
</feature>
<organism evidence="10 11">
    <name type="scientific">Conger conger</name>
    <name type="common">Conger eel</name>
    <name type="synonym">Muraena conger</name>
    <dbReference type="NCBI Taxonomy" id="82655"/>
    <lineage>
        <taxon>Eukaryota</taxon>
        <taxon>Metazoa</taxon>
        <taxon>Chordata</taxon>
        <taxon>Craniata</taxon>
        <taxon>Vertebrata</taxon>
        <taxon>Euteleostomi</taxon>
        <taxon>Actinopterygii</taxon>
        <taxon>Neopterygii</taxon>
        <taxon>Teleostei</taxon>
        <taxon>Anguilliformes</taxon>
        <taxon>Congridae</taxon>
        <taxon>Conger</taxon>
    </lineage>
</organism>
<dbReference type="EMBL" id="JAFJMO010000009">
    <property type="protein sequence ID" value="KAJ8267339.1"/>
    <property type="molecule type" value="Genomic_DNA"/>
</dbReference>
<keyword evidence="7" id="KW-0131">Cell cycle</keyword>
<evidence type="ECO:0000256" key="2">
    <source>
        <dbReference type="ARBA" id="ARBA00010845"/>
    </source>
</evidence>
<feature type="compositionally biased region" description="Basic residues" evidence="9">
    <location>
        <begin position="349"/>
        <end position="365"/>
    </location>
</feature>
<feature type="region of interest" description="Disordered" evidence="9">
    <location>
        <begin position="476"/>
        <end position="552"/>
    </location>
</feature>
<dbReference type="PANTHER" id="PTHR21577:SF3">
    <property type="entry name" value="SHUGOSHIN 1-RELATED"/>
    <property type="match status" value="1"/>
</dbReference>
<keyword evidence="11" id="KW-1185">Reference proteome</keyword>
<comment type="subcellular location">
    <subcellularLocation>
        <location evidence="1">Chromosome</location>
        <location evidence="1">Centromere</location>
    </subcellularLocation>
</comment>
<keyword evidence="8" id="KW-0137">Centromere</keyword>
<protein>
    <recommendedName>
        <fullName evidence="12">Shugoshin C-terminal domain-containing protein</fullName>
    </recommendedName>
</protein>
<feature type="region of interest" description="Disordered" evidence="9">
    <location>
        <begin position="59"/>
        <end position="80"/>
    </location>
</feature>
<evidence type="ECO:0000313" key="10">
    <source>
        <dbReference type="EMBL" id="KAJ8267339.1"/>
    </source>
</evidence>
<dbReference type="GO" id="GO:0000775">
    <property type="term" value="C:chromosome, centromeric region"/>
    <property type="evidence" value="ECO:0007669"/>
    <property type="project" value="UniProtKB-SubCell"/>
</dbReference>
<dbReference type="GO" id="GO:0051301">
    <property type="term" value="P:cell division"/>
    <property type="evidence" value="ECO:0007669"/>
    <property type="project" value="UniProtKB-KW"/>
</dbReference>
<keyword evidence="5" id="KW-0159">Chromosome partition</keyword>
<feature type="compositionally biased region" description="Basic and acidic residues" evidence="9">
    <location>
        <begin position="212"/>
        <end position="245"/>
    </location>
</feature>
<dbReference type="GO" id="GO:0007059">
    <property type="term" value="P:chromosome segregation"/>
    <property type="evidence" value="ECO:0007669"/>
    <property type="project" value="UniProtKB-KW"/>
</dbReference>
<evidence type="ECO:0000256" key="9">
    <source>
        <dbReference type="SAM" id="MobiDB-lite"/>
    </source>
</evidence>
<evidence type="ECO:0000256" key="4">
    <source>
        <dbReference type="ARBA" id="ARBA00022618"/>
    </source>
</evidence>
<dbReference type="InterPro" id="IPR038889">
    <property type="entry name" value="Shugoshin1/2"/>
</dbReference>
<keyword evidence="4" id="KW-0132">Cell division</keyword>
<evidence type="ECO:0000256" key="5">
    <source>
        <dbReference type="ARBA" id="ARBA00022829"/>
    </source>
</evidence>
<evidence type="ECO:0008006" key="12">
    <source>
        <dbReference type="Google" id="ProtNLM"/>
    </source>
</evidence>
<name>A0A9Q1HWX0_CONCO</name>
<dbReference type="Gene3D" id="1.20.5.730">
    <property type="entry name" value="Single helix bin"/>
    <property type="match status" value="1"/>
</dbReference>
<feature type="region of interest" description="Disordered" evidence="9">
    <location>
        <begin position="281"/>
        <end position="392"/>
    </location>
</feature>
<dbReference type="PANTHER" id="PTHR21577">
    <property type="entry name" value="SHUGOSHIN"/>
    <property type="match status" value="1"/>
</dbReference>
<feature type="compositionally biased region" description="Gly residues" evidence="9">
    <location>
        <begin position="514"/>
        <end position="536"/>
    </location>
</feature>
<comment type="caution">
    <text evidence="10">The sequence shown here is derived from an EMBL/GenBank/DDBJ whole genome shotgun (WGS) entry which is preliminary data.</text>
</comment>
<sequence length="552" mass="59745">MGNVTSCDQASGDRTTNQIAQRIIRISAITKLVAMVRERGQKKSYQQSLEEMKEKMKEKRAQRLQRTSAATRGISKSKGKINISGSSRPLLLKSVQVNNRALACALEEERARLRQAQGLILRMKGEQQALLLHLLLLRRRLQHEEQSLQEQQAGATPITSSPVRMNPPCDQEPEFCNEEPCQPVEEGAPLPRTVTARRRPESRRSSSHQRGRRAERGRKPDRTPLKKPWESAKPRGRSQSRERANRRQRPTAATPSDVLNATLGSNDTFDFDCEEAVHLTPFRAGGRVPGAGPCEDTPTGGGATPSVVEGGASSSGSDSSSSQDEDDSLYLPNQKRRARGGVRDETPPRRARSKRRSALRAKHTQRSGAGQRERRPKTTGPRGESHRRVITQTRPALPEVFCGQGQSAGPVRVISPISLPQRSGSFPQECRVAPPPGAVTPPPERRCTITVDYKGRSGAKLRRGDPFTDTKFLRSPHLQAEAPLGRALRRSASTTSPSWAASERAQSAGAGPQSAGGGACGAGPQSAGGGASGGGASEHAPFFYVSNSTSDS</sequence>
<proteinExistence type="inferred from homology"/>
<keyword evidence="6" id="KW-0175">Coiled coil</keyword>
<evidence type="ECO:0000256" key="8">
    <source>
        <dbReference type="ARBA" id="ARBA00023328"/>
    </source>
</evidence>
<comment type="similarity">
    <text evidence="2">Belongs to the shugoshin family.</text>
</comment>
<feature type="region of interest" description="Disordered" evidence="9">
    <location>
        <begin position="419"/>
        <end position="446"/>
    </location>
</feature>
<feature type="region of interest" description="Disordered" evidence="9">
    <location>
        <begin position="147"/>
        <end position="268"/>
    </location>
</feature>
<evidence type="ECO:0000256" key="3">
    <source>
        <dbReference type="ARBA" id="ARBA00022454"/>
    </source>
</evidence>
<reference evidence="10" key="1">
    <citation type="journal article" date="2023" name="Science">
        <title>Genome structures resolve the early diversification of teleost fishes.</title>
        <authorList>
            <person name="Parey E."/>
            <person name="Louis A."/>
            <person name="Montfort J."/>
            <person name="Bouchez O."/>
            <person name="Roques C."/>
            <person name="Iampietro C."/>
            <person name="Lluch J."/>
            <person name="Castinel A."/>
            <person name="Donnadieu C."/>
            <person name="Desvignes T."/>
            <person name="Floi Bucao C."/>
            <person name="Jouanno E."/>
            <person name="Wen M."/>
            <person name="Mejri S."/>
            <person name="Dirks R."/>
            <person name="Jansen H."/>
            <person name="Henkel C."/>
            <person name="Chen W.J."/>
            <person name="Zahm M."/>
            <person name="Cabau C."/>
            <person name="Klopp C."/>
            <person name="Thompson A.W."/>
            <person name="Robinson-Rechavi M."/>
            <person name="Braasch I."/>
            <person name="Lecointre G."/>
            <person name="Bobe J."/>
            <person name="Postlethwait J.H."/>
            <person name="Berthelot C."/>
            <person name="Roest Crollius H."/>
            <person name="Guiguen Y."/>
        </authorList>
    </citation>
    <scope>NUCLEOTIDE SEQUENCE</scope>
    <source>
        <strain evidence="10">Concon-B</strain>
    </source>
</reference>